<dbReference type="RefSeq" id="WP_186931324.1">
    <property type="nucleotide sequence ID" value="NZ_JACOOJ010000047.1"/>
</dbReference>
<dbReference type="PANTHER" id="PTHR36234:SF5">
    <property type="entry name" value="LYSYL ENDOPEPTIDASE"/>
    <property type="match status" value="1"/>
</dbReference>
<organism evidence="2 3">
    <name type="scientific">Parabacteroides hominis</name>
    <dbReference type="NCBI Taxonomy" id="2763057"/>
    <lineage>
        <taxon>Bacteria</taxon>
        <taxon>Pseudomonadati</taxon>
        <taxon>Bacteroidota</taxon>
        <taxon>Bacteroidia</taxon>
        <taxon>Bacteroidales</taxon>
        <taxon>Tannerellaceae</taxon>
        <taxon>Parabacteroides</taxon>
    </lineage>
</organism>
<keyword evidence="3" id="KW-1185">Reference proteome</keyword>
<dbReference type="Proteomes" id="UP000651475">
    <property type="component" value="Unassembled WGS sequence"/>
</dbReference>
<dbReference type="InterPro" id="IPR009003">
    <property type="entry name" value="Peptidase_S1_PA"/>
</dbReference>
<dbReference type="Pfam" id="PF13365">
    <property type="entry name" value="Trypsin_2"/>
    <property type="match status" value="1"/>
</dbReference>
<name>A0ABR7DTG3_9BACT</name>
<dbReference type="NCBIfam" id="TIGR04183">
    <property type="entry name" value="Por_Secre_tail"/>
    <property type="match status" value="1"/>
</dbReference>
<gene>
    <name evidence="2" type="ORF">H8S65_18500</name>
</gene>
<evidence type="ECO:0000313" key="2">
    <source>
        <dbReference type="EMBL" id="MBC5634738.1"/>
    </source>
</evidence>
<sequence>MKRIYLITILLSIAYFVNGQVQINYQPTTDLLVKINKVNMATRSVANIMMLPTFDIQQMLEEDSLDQIGTVEVPFRFGKGFDTDLTLNESGLWQNTDDGRVWSMHFHSSKAKSLNFIFNNFYLPDSAELYIVNADQTVLYGPVTASCIPEDGFFMTDLILGEDVSIYLFEPNLCMGQSRLNITKVVHAYRGLSIETDGIMRSSESLLPCHNDVVCFSDWSNESSGIALVLLADGTAWCSGSLIMSADNSFRPYFLTAFHCIDADKQGSLSAAEINQAEHWMFKFGYKKSSCSYSYISSGISFNGAMFRSAYRDTDFALVELNSNPGNTQYPSATWLGWDKTGSTPLSGTYIHHPLGTPMKISFDVNTLSLHNGTLNWSNGASSINTHWKTRLDNGVVQPGSSGSPLLDQNKRVIGQLHGGNATCSYNEDTYSGAFHKSWTGGGSNSTRLSNWLDPNNSGVMTTNTSSYPYISGADIICPYDNPHSYSVSGIPANTSVTWTCTGGISISANGTSCTVNASTAGYASVSAHINSSTTILTKNIEVSSDPADPNAHVYVSGYSIGNGMIRLEVSAPAIYGIRSYIWNAQSIGGGGSSQSTQTGPNGDYWTITAGNYNVEVRAVTQCGHIVGSNTIYAAGSYSSSASPNPANNTLNVNIEELENEGVNALPAASRQTSAYYDIRLYNLQGTLLRSLRVASGQTSIDVSGLPGGNYFLHVYKDGTAEPQVHKIIISH</sequence>
<evidence type="ECO:0000259" key="1">
    <source>
        <dbReference type="Pfam" id="PF18962"/>
    </source>
</evidence>
<feature type="domain" description="Secretion system C-terminal sorting" evidence="1">
    <location>
        <begin position="644"/>
        <end position="730"/>
    </location>
</feature>
<reference evidence="2 3" key="1">
    <citation type="submission" date="2020-08" db="EMBL/GenBank/DDBJ databases">
        <title>Genome public.</title>
        <authorList>
            <person name="Liu C."/>
            <person name="Sun Q."/>
        </authorList>
    </citation>
    <scope>NUCLEOTIDE SEQUENCE [LARGE SCALE GENOMIC DNA]</scope>
    <source>
        <strain evidence="2 3">NSJ-79</strain>
    </source>
</reference>
<dbReference type="Pfam" id="PF18962">
    <property type="entry name" value="Por_Secre_tail"/>
    <property type="match status" value="1"/>
</dbReference>
<accession>A0ABR7DTG3</accession>
<dbReference type="Gene3D" id="2.40.10.10">
    <property type="entry name" value="Trypsin-like serine proteases"/>
    <property type="match status" value="2"/>
</dbReference>
<dbReference type="SUPFAM" id="SSF50494">
    <property type="entry name" value="Trypsin-like serine proteases"/>
    <property type="match status" value="1"/>
</dbReference>
<dbReference type="EMBL" id="JACOOJ010000047">
    <property type="protein sequence ID" value="MBC5634738.1"/>
    <property type="molecule type" value="Genomic_DNA"/>
</dbReference>
<dbReference type="InterPro" id="IPR043504">
    <property type="entry name" value="Peptidase_S1_PA_chymotrypsin"/>
</dbReference>
<evidence type="ECO:0000313" key="3">
    <source>
        <dbReference type="Proteomes" id="UP000651475"/>
    </source>
</evidence>
<comment type="caution">
    <text evidence="2">The sequence shown here is derived from an EMBL/GenBank/DDBJ whole genome shotgun (WGS) entry which is preliminary data.</text>
</comment>
<protein>
    <submittedName>
        <fullName evidence="2">Trypsin-like peptidase domain-containing protein</fullName>
    </submittedName>
</protein>
<proteinExistence type="predicted"/>
<dbReference type="PANTHER" id="PTHR36234">
    <property type="entry name" value="LYSYL ENDOPEPTIDASE"/>
    <property type="match status" value="1"/>
</dbReference>
<dbReference type="InterPro" id="IPR026444">
    <property type="entry name" value="Secre_tail"/>
</dbReference>